<dbReference type="PROSITE" id="PS51820">
    <property type="entry name" value="PA14"/>
    <property type="match status" value="2"/>
</dbReference>
<dbReference type="SMART" id="SM00237">
    <property type="entry name" value="Calx_beta"/>
    <property type="match status" value="2"/>
</dbReference>
<name>A0A5P8W3G9_9NOSO</name>
<dbReference type="PANTHER" id="PTHR19328:SF13">
    <property type="entry name" value="HIPL1 PROTEIN"/>
    <property type="match status" value="1"/>
</dbReference>
<dbReference type="GO" id="GO:0016020">
    <property type="term" value="C:membrane"/>
    <property type="evidence" value="ECO:0007669"/>
    <property type="project" value="InterPro"/>
</dbReference>
<dbReference type="SUPFAM" id="SSF56988">
    <property type="entry name" value="Anthrax protective antigen"/>
    <property type="match status" value="2"/>
</dbReference>
<dbReference type="KEGG" id="nsh:GXM_04532"/>
<evidence type="ECO:0000313" key="5">
    <source>
        <dbReference type="EMBL" id="QFS47051.1"/>
    </source>
</evidence>
<dbReference type="EMBL" id="CP045226">
    <property type="protein sequence ID" value="QFS47051.1"/>
    <property type="molecule type" value="Genomic_DNA"/>
</dbReference>
<keyword evidence="3" id="KW-0106">Calcium</keyword>
<dbReference type="Pfam" id="PF07995">
    <property type="entry name" value="GSDH"/>
    <property type="match status" value="1"/>
</dbReference>
<dbReference type="SUPFAM" id="SSF141072">
    <property type="entry name" value="CalX-like"/>
    <property type="match status" value="1"/>
</dbReference>
<proteinExistence type="predicted"/>
<keyword evidence="2" id="KW-0677">Repeat</keyword>
<evidence type="ECO:0000256" key="1">
    <source>
        <dbReference type="ARBA" id="ARBA00022729"/>
    </source>
</evidence>
<reference evidence="5 6" key="1">
    <citation type="submission" date="2019-10" db="EMBL/GenBank/DDBJ databases">
        <title>Genomic and transcriptomic insights into the perfect genentic adaptation of a filamentous nitrogen-fixing cyanobacterium to rice fields.</title>
        <authorList>
            <person name="Chen Z."/>
        </authorList>
    </citation>
    <scope>NUCLEOTIDE SEQUENCE [LARGE SCALE GENOMIC DNA]</scope>
    <source>
        <strain evidence="5">CCNUC1</strain>
    </source>
</reference>
<organism evidence="5 6">
    <name type="scientific">Nostoc sphaeroides CCNUC1</name>
    <dbReference type="NCBI Taxonomy" id="2653204"/>
    <lineage>
        <taxon>Bacteria</taxon>
        <taxon>Bacillati</taxon>
        <taxon>Cyanobacteriota</taxon>
        <taxon>Cyanophyceae</taxon>
        <taxon>Nostocales</taxon>
        <taxon>Nostocaceae</taxon>
        <taxon>Nostoc</taxon>
    </lineage>
</organism>
<keyword evidence="1" id="KW-0732">Signal</keyword>
<dbReference type="InterPro" id="IPR011041">
    <property type="entry name" value="Quinoprot_gluc/sorb_DH_b-prop"/>
</dbReference>
<feature type="domain" description="PA14" evidence="4">
    <location>
        <begin position="41"/>
        <end position="178"/>
    </location>
</feature>
<dbReference type="Proteomes" id="UP000326678">
    <property type="component" value="Chromosome Gxm1"/>
</dbReference>
<dbReference type="PANTHER" id="PTHR19328">
    <property type="entry name" value="HEDGEHOG-INTERACTING PROTEIN"/>
    <property type="match status" value="1"/>
</dbReference>
<dbReference type="RefSeq" id="WP_118167710.1">
    <property type="nucleotide sequence ID" value="NZ_CP045226.1"/>
</dbReference>
<dbReference type="InterPro" id="IPR003644">
    <property type="entry name" value="Calx_beta"/>
</dbReference>
<dbReference type="SUPFAM" id="SSF50952">
    <property type="entry name" value="Soluble quinoprotein glucose dehydrogenase"/>
    <property type="match status" value="1"/>
</dbReference>
<evidence type="ECO:0000256" key="3">
    <source>
        <dbReference type="ARBA" id="ARBA00022837"/>
    </source>
</evidence>
<dbReference type="Gene3D" id="2.120.10.30">
    <property type="entry name" value="TolB, C-terminal domain"/>
    <property type="match status" value="1"/>
</dbReference>
<dbReference type="InterPro" id="IPR011042">
    <property type="entry name" value="6-blade_b-propeller_TolB-like"/>
</dbReference>
<protein>
    <recommendedName>
        <fullName evidence="4">PA14 domain-containing protein</fullName>
    </recommendedName>
</protein>
<evidence type="ECO:0000256" key="2">
    <source>
        <dbReference type="ARBA" id="ARBA00022737"/>
    </source>
</evidence>
<dbReference type="GO" id="GO:0007154">
    <property type="term" value="P:cell communication"/>
    <property type="evidence" value="ECO:0007669"/>
    <property type="project" value="InterPro"/>
</dbReference>
<evidence type="ECO:0000313" key="6">
    <source>
        <dbReference type="Proteomes" id="UP000326678"/>
    </source>
</evidence>
<dbReference type="InterPro" id="IPR012938">
    <property type="entry name" value="Glc/Sorbosone_DH"/>
</dbReference>
<dbReference type="InterPro" id="IPR011658">
    <property type="entry name" value="PA14_dom"/>
</dbReference>
<dbReference type="Pfam" id="PF03160">
    <property type="entry name" value="Calx-beta"/>
    <property type="match status" value="2"/>
</dbReference>
<dbReference type="AlphaFoldDB" id="A0A5P8W3G9"/>
<feature type="domain" description="PA14" evidence="4">
    <location>
        <begin position="187"/>
        <end position="324"/>
    </location>
</feature>
<evidence type="ECO:0000259" key="4">
    <source>
        <dbReference type="PROSITE" id="PS51820"/>
    </source>
</evidence>
<sequence length="1014" mass="110258">MTDSQNQQLSTSPSQIINAQSSLQSIDQAQPSISASASVLSQGDGLKAEYYDNIDFTNLKQTRTDPTVNFSWGLGSPDRSIGVDTFSARWTGQVEAKYSETYNFYTSADDGVRLWVNGEQIINKFVNQSATEHSGAIALVAGQKYDIKLEYYENKYDAVSRLAWSSFSQTKEIIPQSQLYSNVNTPSNGNGLKAEYYDNIDFTNLKQTRIDSTVNFSWGLGSPDPSIGVDTFSARWTGQVEAKYSETYNFYTTADDGVRLWVNGEQIINKFVNQSATEHSGAIALVAGQKYDIKLEYYENKYDAVSRLAWSSFSQTKEIIPQSQLYSPDIQTIITLGSSSTTVNEGDGTVTLTVLRSGDLRGTSSIKYATQSATAKVGNDYGNAGEEVEGTLTFAPGQISKQVAIRIIDDNLIETDEAFSFLIDQPEGATLGTQRTFGITIKDNDGQSLNFTQLQVNENVGNATVTVTRTNGLGTASVNYTTVDGTAKADSDYQALSGTLTFAQGETSKNILIPIKDDTIQEANEAFTLMFSNAVGMALPNNPAADVVILNDDLNFHKNTLVSGLEQPTEFDWSADNKLMFIAQKDGIVKVFNSVTNSLEAQPFIDISSQVNNVNDRGLLGMAVHPDFGKSPNGNNYIYLLFTYDPVETNANHHKNNHNSNLDNPDQGGNRAARLVRVEADPNTSYKTAIAGSEVILLGKNSTWDNISRPDTNSTVVNLTDETKNAGPSGIKNKTTGQLFANIEDYLNAIKNNNITNVQDFIATDSSTHSVGSVRFGNDGTLFVSLGDATSYNRADPRAVRVQDIDNLSGKILHINAITGEGLSTNPYYNGDPNSNRSKVYNLGVRNAFRIAINQESNIPFVGDVGWYSWEEVNTGGPGKNFGWPYFEGGYDANGNLVNLKQFVYSKLDSATDFYNNAGKTATPPIYAYDHSNGATSIIVGDFYTGGGFDNALFIGNPTKGTITALTLDNQGKVASTTQFASTGGAPVDIRAGDDGKLYYVDLALGKIDSWEPF</sequence>
<keyword evidence="6" id="KW-1185">Reference proteome</keyword>
<gene>
    <name evidence="5" type="ORF">GXM_04532</name>
</gene>
<accession>A0A5P8W3G9</accession>
<dbReference type="InterPro" id="IPR038081">
    <property type="entry name" value="CalX-like_sf"/>
</dbReference>
<dbReference type="Pfam" id="PF07691">
    <property type="entry name" value="PA14"/>
    <property type="match status" value="2"/>
</dbReference>
<dbReference type="InterPro" id="IPR037524">
    <property type="entry name" value="PA14/GLEYA"/>
</dbReference>
<dbReference type="Gene3D" id="2.60.40.2030">
    <property type="match status" value="2"/>
</dbReference>
<dbReference type="Gene3D" id="3.90.182.10">
    <property type="entry name" value="Toxin - Anthrax Protective Antigen,domain 1"/>
    <property type="match status" value="1"/>
</dbReference>
<dbReference type="Gene3D" id="2.60.120.380">
    <property type="match status" value="1"/>
</dbReference>
<dbReference type="SMART" id="SM00758">
    <property type="entry name" value="PA14"/>
    <property type="match status" value="2"/>
</dbReference>